<organism evidence="2">
    <name type="scientific">human gut metagenome</name>
    <dbReference type="NCBI Taxonomy" id="408170"/>
    <lineage>
        <taxon>unclassified sequences</taxon>
        <taxon>metagenomes</taxon>
        <taxon>organismal metagenomes</taxon>
    </lineage>
</organism>
<proteinExistence type="predicted"/>
<dbReference type="AlphaFoldDB" id="W1WL38"/>
<sequence length="252" mass="30007">MGETGRFFSWEIIDDITAIKNCDKSFFEHNCSGVPTEIRWFFDFKDIQNGEQRPLILIYKGDEYKTHIESSKLSRTRIRWKSDLKKEFDEVLKDYRLNLGKENGYPSIKFTKIFGNTYEVEFIGLDWLNDESINPLETIEIENRVEGKQKRIYTTKYERNSKNREEAIKIHGTRCMVCDFDFEEAYGELGKDFIEVHHTKPLYSLEDEVEINPEEDLVCLCSNCHRMIHRRRDKILSVEELKEIMEERSVFA</sequence>
<comment type="caution">
    <text evidence="2">The sequence shown here is derived from an EMBL/GenBank/DDBJ whole genome shotgun (WGS) entry which is preliminary data.</text>
</comment>
<dbReference type="InterPro" id="IPR002711">
    <property type="entry name" value="HNH"/>
</dbReference>
<feature type="domain" description="HNH" evidence="1">
    <location>
        <begin position="175"/>
        <end position="231"/>
    </location>
</feature>
<dbReference type="CDD" id="cd00085">
    <property type="entry name" value="HNHc"/>
    <property type="match status" value="1"/>
</dbReference>
<accession>W1WL38</accession>
<evidence type="ECO:0000259" key="1">
    <source>
        <dbReference type="Pfam" id="PF01844"/>
    </source>
</evidence>
<name>W1WL38_9ZZZZ</name>
<gene>
    <name evidence="2" type="ORF">Q604_UNBC18721G0001</name>
</gene>
<dbReference type="GO" id="GO:0004519">
    <property type="term" value="F:endonuclease activity"/>
    <property type="evidence" value="ECO:0007669"/>
    <property type="project" value="InterPro"/>
</dbReference>
<dbReference type="GO" id="GO:0003676">
    <property type="term" value="F:nucleic acid binding"/>
    <property type="evidence" value="ECO:0007669"/>
    <property type="project" value="InterPro"/>
</dbReference>
<dbReference type="EMBL" id="AZMM01018721">
    <property type="protein sequence ID" value="ETJ17815.1"/>
    <property type="molecule type" value="Genomic_DNA"/>
</dbReference>
<dbReference type="GO" id="GO:0008270">
    <property type="term" value="F:zinc ion binding"/>
    <property type="evidence" value="ECO:0007669"/>
    <property type="project" value="InterPro"/>
</dbReference>
<reference evidence="2" key="1">
    <citation type="submission" date="2013-12" db="EMBL/GenBank/DDBJ databases">
        <title>A Varibaculum cambriense genome reconstructed from a premature infant gut community with otherwise low bacterial novelty that shifts toward anaerobic metabolism during the third week of life.</title>
        <authorList>
            <person name="Brown C.T."/>
            <person name="Sharon I."/>
            <person name="Thomas B.C."/>
            <person name="Castelle C.J."/>
            <person name="Morowitz M.J."/>
            <person name="Banfield J.F."/>
        </authorList>
    </citation>
    <scope>NUCLEOTIDE SEQUENCE</scope>
</reference>
<protein>
    <recommendedName>
        <fullName evidence="1">HNH domain-containing protein</fullName>
    </recommendedName>
</protein>
<dbReference type="Gene3D" id="1.10.30.50">
    <property type="match status" value="1"/>
</dbReference>
<evidence type="ECO:0000313" key="2">
    <source>
        <dbReference type="EMBL" id="ETJ17815.1"/>
    </source>
</evidence>
<dbReference type="Pfam" id="PF01844">
    <property type="entry name" value="HNH"/>
    <property type="match status" value="1"/>
</dbReference>
<dbReference type="InterPro" id="IPR003615">
    <property type="entry name" value="HNH_nuc"/>
</dbReference>